<evidence type="ECO:0000313" key="5">
    <source>
        <dbReference type="Ensembl" id="ENSECRP00000013696.1"/>
    </source>
</evidence>
<proteinExistence type="predicted"/>
<dbReference type="Pfam" id="PF15492">
    <property type="entry name" value="Nbas_N"/>
    <property type="match status" value="1"/>
</dbReference>
<feature type="domain" description="Neuroblastoma-amplified sequence N-terminal" evidence="3">
    <location>
        <begin position="81"/>
        <end position="361"/>
    </location>
</feature>
<accession>A0A8C4S859</accession>
<name>A0A8C4S859_ERPCA</name>
<reference evidence="5" key="2">
    <citation type="submission" date="2025-08" db="UniProtKB">
        <authorList>
            <consortium name="Ensembl"/>
        </authorList>
    </citation>
    <scope>IDENTIFICATION</scope>
</reference>
<dbReference type="InterPro" id="IPR036322">
    <property type="entry name" value="WD40_repeat_dom_sf"/>
</dbReference>
<reference evidence="5" key="3">
    <citation type="submission" date="2025-09" db="UniProtKB">
        <authorList>
            <consortium name="Ensembl"/>
        </authorList>
    </citation>
    <scope>IDENTIFICATION</scope>
</reference>
<dbReference type="GeneID" id="114648050"/>
<feature type="compositionally biased region" description="Acidic residues" evidence="2">
    <location>
        <begin position="452"/>
        <end position="467"/>
    </location>
</feature>
<gene>
    <name evidence="5" type="primary">NBAS</name>
    <name evidence="5" type="synonym">nbas</name>
</gene>
<dbReference type="GO" id="GO:0006890">
    <property type="term" value="P:retrograde vesicle-mediated transport, Golgi to endoplasmic reticulum"/>
    <property type="evidence" value="ECO:0007669"/>
    <property type="project" value="TreeGrafter"/>
</dbReference>
<protein>
    <submittedName>
        <fullName evidence="5">NBAS subunit of NRZ tethering complex</fullName>
    </submittedName>
</protein>
<dbReference type="OrthoDB" id="19988at2759"/>
<evidence type="ECO:0000259" key="3">
    <source>
        <dbReference type="Pfam" id="PF15492"/>
    </source>
</evidence>
<dbReference type="Ensembl" id="ENSECRT00000013933.1">
    <property type="protein sequence ID" value="ENSECRP00000013696.1"/>
    <property type="gene ID" value="ENSECRG00000009140.1"/>
</dbReference>
<dbReference type="InterPro" id="IPR029145">
    <property type="entry name" value="NBAS_N"/>
</dbReference>
<dbReference type="Proteomes" id="UP000694620">
    <property type="component" value="Chromosome 3"/>
</dbReference>
<dbReference type="Pfam" id="PF22913">
    <property type="entry name" value="NBAS_11th"/>
    <property type="match status" value="1"/>
</dbReference>
<organism evidence="5 6">
    <name type="scientific">Erpetoichthys calabaricus</name>
    <name type="common">Rope fish</name>
    <name type="synonym">Calamoichthys calabaricus</name>
    <dbReference type="NCBI Taxonomy" id="27687"/>
    <lineage>
        <taxon>Eukaryota</taxon>
        <taxon>Metazoa</taxon>
        <taxon>Chordata</taxon>
        <taxon>Craniata</taxon>
        <taxon>Vertebrata</taxon>
        <taxon>Euteleostomi</taxon>
        <taxon>Actinopterygii</taxon>
        <taxon>Polypteriformes</taxon>
        <taxon>Polypteridae</taxon>
        <taxon>Erpetoichthys</taxon>
    </lineage>
</organism>
<dbReference type="GeneTree" id="ENSGT00390000012474"/>
<dbReference type="Gene3D" id="2.130.10.10">
    <property type="entry name" value="YVTN repeat-like/Quinoprotein amine dehydrogenase"/>
    <property type="match status" value="1"/>
</dbReference>
<evidence type="ECO:0000256" key="2">
    <source>
        <dbReference type="SAM" id="MobiDB-lite"/>
    </source>
</evidence>
<reference evidence="5" key="1">
    <citation type="submission" date="2021-06" db="EMBL/GenBank/DDBJ databases">
        <authorList>
            <consortium name="Wellcome Sanger Institute Data Sharing"/>
        </authorList>
    </citation>
    <scope>NUCLEOTIDE SEQUENCE [LARGE SCALE GENOMIC DNA]</scope>
</reference>
<feature type="domain" description="NBAS subunit of NRZ tethering complex C-terminal" evidence="4">
    <location>
        <begin position="1990"/>
        <end position="2115"/>
    </location>
</feature>
<dbReference type="InterPro" id="IPR015943">
    <property type="entry name" value="WD40/YVTN_repeat-like_dom_sf"/>
</dbReference>
<dbReference type="SUPFAM" id="SSF50978">
    <property type="entry name" value="WD40 repeat-like"/>
    <property type="match status" value="1"/>
</dbReference>
<dbReference type="PANTHER" id="PTHR15922">
    <property type="entry name" value="NEUROBLASTOMA-AMPLIFIED SEQUENCE"/>
    <property type="match status" value="1"/>
</dbReference>
<keyword evidence="6" id="KW-1185">Reference proteome</keyword>
<feature type="region of interest" description="Disordered" evidence="2">
    <location>
        <begin position="444"/>
        <end position="467"/>
    </location>
</feature>
<keyword evidence="1" id="KW-0175">Coiled coil</keyword>
<dbReference type="RefSeq" id="XP_028652676.1">
    <property type="nucleotide sequence ID" value="XM_028796843.2"/>
</dbReference>
<evidence type="ECO:0000313" key="6">
    <source>
        <dbReference type="Proteomes" id="UP000694620"/>
    </source>
</evidence>
<evidence type="ECO:0000259" key="4">
    <source>
        <dbReference type="Pfam" id="PF22913"/>
    </source>
</evidence>
<dbReference type="CTD" id="51594"/>
<dbReference type="InterPro" id="IPR054751">
    <property type="entry name" value="NBAS_C"/>
</dbReference>
<sequence length="2369" mass="269396">MAGNNSTELEEENILYDLLINTEWPAETETQLKGHRKKSSSIITKAFTGPLKFILHFLWYSPASSSLPPRLTQLISKQTNWHLVLASNGKLLAVVQDLCVEIRSARDDFGSVIGKCQVPKDPNLQWRKVAWSHDCTLLAYAESTGTVRVFDLTGSELFIIPPATSFPGDLSYSIAGLIFLQYTGSVQWSAELLVINYRGQLKSYLVSVGTNQSYQENHSFNFNSHYSHGITNVLYHPAQRLLLVGGTESCDSEASKATTCGLTAWRILSGSPYYKQVTSYEDDVHSVLKRSLFRMPPFRLFNRQQNEKDGIFKLSLSPHGTLLAAIHLSGSLTLWDLPSLKQCGEWSQIIQPGFDEINPEWHNSLDRRKKIKDKESYYPLIDVNWWTDNAVILARCSGSLTVSSVKTLKNLLGKSCEWFEPSPQVTAAHDGGFLTLECEVKSQKRPRLESSQNEDEDEDGDSDSDDECSAKARYFSYLKQGLYYVTEMERFAPPRKRPRTITKNYRLVSLRSTTPEELYQRKIDNEEYGEALSLAKAYGLDSDLVYQRQWRKSAVSIASIQDYLSKIRKRSWVLHECVERVPENVDAAKELLQYGLKGTDLEALIAIGNKEDDGRFILAGDIDIEDVPYEDFMSPVEEWEKIKQKEAKKREELLKLVDFKKLTLEQKELCRYRLRLLSYLDSLATYEEILGGTHAAEQGYDGEFFKKFRNQNIVLSARTYARESNVQALAILFTYHGSELLQHHLAILSNFPETTSPHEYASLLPEACFDDEDNLICIPWNEKRHRDMDWCEFPQYRVLLEPNSPDEAEFLYYEQPELIKFRTSKPSIQLFTDWYLKQSEEIESLSRQVDCALSLVRLGMERNIPNLQIICGDLVTLETLVYESVYNLTLTLKDFQQMKDIDKLRLLMNSSPDESYVKNAYQWMVPFLHRCEGLQHGSASVLLREYLVTLAKEDLKFPLKIFQNSKPNCQQKIITDHDQLMSVALECIYNCERDDQLCYCYDILECLPQRGFGNETEVTKNLHDKVDQLEKYLSVAEVLEKHGLPKPISFVRNSQMSQEQAYEVMVKLTRYMGRKKPPVSETQWKGLLQDLLDIQESVYQCLTPDICRQIFTESLLCSSHLENIHLAGQMMNCSAVSVEPQGSIAFRSKVHSKVSYEKSVELVLAAASEYFNSSTSLTDDCMELARCCLQLIKDCPPVIKEELDLISALTHLEEFGVKILPLQVRMRVDRLSLIKECLTTSQMAYKQSTKLLGLADLLRVAGDNLLERKGQVLTLLAEQSLHVQDYKAANSYCQELMSTGYNEAWQVCSQLGQCESFQDLRTRQELMSFALTHCPASVIQSLLAASSSLQTQILYQKVNRQIDPMPLGEESNTSATVSCIADELQTDANAATSNQSVDLLHRTTAKTIEVLSTTSMTTKAVLHAVSDSQWWKKSISYLRPAQDHQLVSALNNMEVENHDLNKQSCNAFYESFHTEYCIDKSEVTYTSYQHSSLENFAEVLLRTGKLAETKSEGQKIFPSTEVLLQLASDAFPKDMTVALAYLLALPQVMDANKCFEKQAHSALSLQLAAYYYALQIYAHLAPCFKDKCHILYKADPKELINLVTKHVTEYAEANWPEELKKLILQLHLYNEKLTDFTQAQILQGLGRGVDVQRFSEDIQYKKETILGLAETLDESVYKISISLAQRYCVPLWEVYMTHLEFLFTDSGLSTNEIEDRIQGLGLLQILKSNPESFHDHMTKYVYPSIEGTDHLRLLYYFTLLEKCDCSDLVKNRIKPETHVRLLKKLKAVATGLNYRKLTDEDCDPLDALGPVLTSQNTLSISKLAPKIPWKHGKMLSPSSVYAVWLRKMFWKGDPVILKKTPQSMTDYIYAYDTCAKYFDKISPADIIFIMDNICFSPQAVSLLTEETRLELTKKALKAVKQISDKLKRTNSEDSSHLAENSPVHFEKALNHLQQSVAHLETLSQSFIVSLKNSDQELLKTYSSQYDMSRSEKEKVHELTVTMALDGQPLGDIQNLLRAAAGSLDISPKCVVKDAVNRIIAVLSGDENVILTSKKDPLAVLEGIVKSVHANVVNGGNLVSSDDMLDWLRPFCGNTGFPVRPRITVLQILEQAFQLSNDDVKLLIFFRTQTVLKSCWSDKQLNVSDVDSNEKRSKLFAELLHSSSSEVEFQHLVLLLQAWPPVESDEMDEILENPWIKLASAMMSKCSVEQRSHMGNEVLSMCRSLYKTKHKLPAQNIRQIALLLLNQYQLLLLALKLLVENENEELQALTLEQITSIKKVDELNCDEELLSRILDANLLVKCVNTAFYASLIKHLLSFHDEGGWNVEDIAKQMNEAGYFAEAGSLMLSYRGSHPALSTFNTALSIVKRWL</sequence>
<dbReference type="GO" id="GO:0070939">
    <property type="term" value="C:Dsl1/NZR complex"/>
    <property type="evidence" value="ECO:0007669"/>
    <property type="project" value="TreeGrafter"/>
</dbReference>
<feature type="coiled-coil region" evidence="1">
    <location>
        <begin position="2244"/>
        <end position="2271"/>
    </location>
</feature>
<dbReference type="GO" id="GO:0000149">
    <property type="term" value="F:SNARE binding"/>
    <property type="evidence" value="ECO:0007669"/>
    <property type="project" value="TreeGrafter"/>
</dbReference>
<evidence type="ECO:0000256" key="1">
    <source>
        <dbReference type="SAM" id="Coils"/>
    </source>
</evidence>
<dbReference type="PANTHER" id="PTHR15922:SF2">
    <property type="entry name" value="NBAS SUBUNIT OF NRZ TETHERING COMPLEX"/>
    <property type="match status" value="1"/>
</dbReference>